<evidence type="ECO:0000313" key="4">
    <source>
        <dbReference type="Proteomes" id="UP000246267"/>
    </source>
</evidence>
<reference evidence="3 4" key="1">
    <citation type="journal article" name="Viruses">
        <title>Unlocking the Potential of 46 New Bacteriophages for Biocontrol of Dickeya Solani.</title>
        <authorList>
            <person name="Carstens A.B."/>
            <person name="Djurhuus A.M."/>
            <person name="Kot W."/>
            <person name="Jacobs-Sera D."/>
            <person name="Hatfull G.F."/>
            <person name="Hansen L.H."/>
        </authorList>
    </citation>
    <scope>NUCLEOTIDE SEQUENCE [LARGE SCALE GENOMIC DNA]</scope>
</reference>
<comment type="subunit">
    <text evidence="1">Homomultimer.</text>
</comment>
<organism evidence="3 4">
    <name type="scientific">Dickeya phage Dagda</name>
    <dbReference type="NCBI Taxonomy" id="2163630"/>
    <lineage>
        <taxon>Viruses</taxon>
        <taxon>Duplodnaviria</taxon>
        <taxon>Heunggongvirae</taxon>
        <taxon>Uroviricota</taxon>
        <taxon>Caudoviricetes</taxon>
        <taxon>Autographivirales</taxon>
        <taxon>Autotranscriptaviridae</taxon>
        <taxon>Studiervirinae</taxon>
        <taxon>Aarhusvirus</taxon>
        <taxon>Aarhusvirus dagda</taxon>
    </lineage>
</organism>
<feature type="topological domain" description="Cytoplasmic" evidence="1">
    <location>
        <begin position="1"/>
        <end position="36"/>
    </location>
</feature>
<dbReference type="GO" id="GO:0140911">
    <property type="term" value="F:pore-forming activity"/>
    <property type="evidence" value="ECO:0007669"/>
    <property type="project" value="UniProtKB-UniRule"/>
</dbReference>
<dbReference type="GO" id="GO:0016020">
    <property type="term" value="C:membrane"/>
    <property type="evidence" value="ECO:0007669"/>
    <property type="project" value="UniProtKB-UniRule"/>
</dbReference>
<keyword evidence="4" id="KW-1185">Reference proteome</keyword>
<dbReference type="Proteomes" id="UP000246267">
    <property type="component" value="Segment"/>
</dbReference>
<evidence type="ECO:0000256" key="2">
    <source>
        <dbReference type="SAM" id="Phobius"/>
    </source>
</evidence>
<comment type="function">
    <text evidence="1">Accumulates harmlessly in the cytoplasmic membrane until it reaches a critical concentration that triggers the formation of micron-scale pores (holes) causing host cell membrane disruption and endolysin escape into the periplasmic space. Participates in determining the precise timing of host cell lysis. Participates with the endolysin and spanin proteins in the sequential events which lead to the programmed host cell lysis releasing the mature viral particles from the host cell.</text>
</comment>
<keyword evidence="1 2" id="KW-0472">Membrane</keyword>
<feature type="transmembrane region" description="Helical" evidence="2">
    <location>
        <begin position="37"/>
        <end position="58"/>
    </location>
</feature>
<keyword evidence="1" id="KW-1030">Host cell inner membrane</keyword>
<dbReference type="EMBL" id="MH059632">
    <property type="protein sequence ID" value="AXR70230.1"/>
    <property type="molecule type" value="Genomic_DNA"/>
</dbReference>
<keyword evidence="1" id="KW-0204">Cytolysis</keyword>
<keyword evidence="1" id="KW-1043">Host membrane</keyword>
<keyword evidence="1" id="KW-0735">Signal-anchor</keyword>
<keyword evidence="1" id="KW-0578">Host cell lysis by virus</keyword>
<evidence type="ECO:0000313" key="3">
    <source>
        <dbReference type="EMBL" id="AXR70230.1"/>
    </source>
</evidence>
<dbReference type="InterPro" id="IPR019682">
    <property type="entry name" value="Phage_T7_Gp17.5_holin"/>
</dbReference>
<comment type="similarity">
    <text evidence="1">Belongs to the T7likevirus holin family.</text>
</comment>
<dbReference type="GeneID" id="54991474"/>
<proteinExistence type="inferred from homology"/>
<keyword evidence="1" id="KW-1032">Host cell membrane</keyword>
<keyword evidence="1 2" id="KW-0812">Transmembrane</keyword>
<keyword evidence="1 2" id="KW-1133">Transmembrane helix</keyword>
<name>A0A346NSW6_9CAUD</name>
<protein>
    <recommendedName>
        <fullName evidence="1">Holin</fullName>
    </recommendedName>
</protein>
<sequence>MLKIDFNNGIVQAAPIAGTAGADVVSRMFLGMSLHEWFYVAAIAYTLVQSWALIYRTVKGGRKDERQESN</sequence>
<comment type="subcellular location">
    <subcellularLocation>
        <location evidence="1">Host cell inner membrane</location>
        <topology evidence="1">Single-pass type II membrane protein</topology>
        <orientation evidence="1">Periplasmic side</orientation>
    </subcellularLocation>
    <text evidence="1">Classified as a class II holin although it seems to have only one transmembrane domain.</text>
</comment>
<dbReference type="GO" id="GO:0044659">
    <property type="term" value="P:viral release from host cell by cytolysis"/>
    <property type="evidence" value="ECO:0007669"/>
    <property type="project" value="InterPro"/>
</dbReference>
<dbReference type="GO" id="GO:0020002">
    <property type="term" value="C:host cell plasma membrane"/>
    <property type="evidence" value="ECO:0007669"/>
    <property type="project" value="UniProtKB-SubCell"/>
</dbReference>
<dbReference type="Pfam" id="PF10746">
    <property type="entry name" value="Phage_holin_2_2"/>
    <property type="match status" value="1"/>
</dbReference>
<evidence type="ECO:0000256" key="1">
    <source>
        <dbReference type="HAMAP-Rule" id="MF_04108"/>
    </source>
</evidence>
<accession>A0A346NSW6</accession>
<dbReference type="HAMAP" id="MF_04108">
    <property type="entry name" value="HOLIN_T7"/>
    <property type="match status" value="1"/>
</dbReference>
<feature type="topological domain" description="Periplasmic" evidence="1">
    <location>
        <begin position="56"/>
        <end position="70"/>
    </location>
</feature>
<keyword evidence="1" id="KW-1188">Viral release from host cell</keyword>
<dbReference type="RefSeq" id="YP_009800968.1">
    <property type="nucleotide sequence ID" value="NC_047961.1"/>
</dbReference>
<dbReference type="KEGG" id="vg:54991474"/>